<feature type="compositionally biased region" description="Polar residues" evidence="1">
    <location>
        <begin position="70"/>
        <end position="85"/>
    </location>
</feature>
<dbReference type="InterPro" id="IPR014710">
    <property type="entry name" value="RmlC-like_jellyroll"/>
</dbReference>
<organism evidence="3 4">
    <name type="scientific">Ectocarpus siliculosus</name>
    <name type="common">Brown alga</name>
    <name type="synonym">Conferva siliculosa</name>
    <dbReference type="NCBI Taxonomy" id="2880"/>
    <lineage>
        <taxon>Eukaryota</taxon>
        <taxon>Sar</taxon>
        <taxon>Stramenopiles</taxon>
        <taxon>Ochrophyta</taxon>
        <taxon>PX clade</taxon>
        <taxon>Phaeophyceae</taxon>
        <taxon>Ectocarpales</taxon>
        <taxon>Ectocarpaceae</taxon>
        <taxon>Ectocarpus</taxon>
    </lineage>
</organism>
<evidence type="ECO:0000256" key="1">
    <source>
        <dbReference type="SAM" id="MobiDB-lite"/>
    </source>
</evidence>
<dbReference type="InParanoid" id="D8LSJ1"/>
<dbReference type="PROSITE" id="PS50042">
    <property type="entry name" value="CNMP_BINDING_3"/>
    <property type="match status" value="1"/>
</dbReference>
<dbReference type="InterPro" id="IPR052706">
    <property type="entry name" value="Membrane-Transporter-like"/>
</dbReference>
<keyword evidence="4" id="KW-1185">Reference proteome</keyword>
<feature type="compositionally biased region" description="Low complexity" evidence="1">
    <location>
        <begin position="133"/>
        <end position="143"/>
    </location>
</feature>
<dbReference type="InterPro" id="IPR000595">
    <property type="entry name" value="cNMP-bd_dom"/>
</dbReference>
<dbReference type="Gene3D" id="2.60.120.10">
    <property type="entry name" value="Jelly Rolls"/>
    <property type="match status" value="1"/>
</dbReference>
<dbReference type="PANTHER" id="PTHR43310">
    <property type="entry name" value="SULFATE TRANSPORTER YBAR-RELATED"/>
    <property type="match status" value="1"/>
</dbReference>
<dbReference type="PANTHER" id="PTHR43310:SF2">
    <property type="entry name" value="SLC26A_SULP TRANSPORTER DOMAIN-CONTAINING PROTEIN"/>
    <property type="match status" value="1"/>
</dbReference>
<feature type="region of interest" description="Disordered" evidence="1">
    <location>
        <begin position="66"/>
        <end position="143"/>
    </location>
</feature>
<feature type="domain" description="Cyclic nucleotide-binding" evidence="2">
    <location>
        <begin position="245"/>
        <end position="305"/>
    </location>
</feature>
<protein>
    <recommendedName>
        <fullName evidence="2">Cyclic nucleotide-binding domain-containing protein</fullName>
    </recommendedName>
</protein>
<dbReference type="EMBL" id="FN649760">
    <property type="protein sequence ID" value="CBN77828.1"/>
    <property type="molecule type" value="Genomic_DNA"/>
</dbReference>
<dbReference type="InterPro" id="IPR036513">
    <property type="entry name" value="STAS_dom_sf"/>
</dbReference>
<evidence type="ECO:0000313" key="3">
    <source>
        <dbReference type="EMBL" id="CBN77828.1"/>
    </source>
</evidence>
<proteinExistence type="predicted"/>
<dbReference type="InterPro" id="IPR018490">
    <property type="entry name" value="cNMP-bd_dom_sf"/>
</dbReference>
<evidence type="ECO:0000259" key="2">
    <source>
        <dbReference type="PROSITE" id="PS50042"/>
    </source>
</evidence>
<dbReference type="Proteomes" id="UP000002630">
    <property type="component" value="Unassembled WGS sequence"/>
</dbReference>
<dbReference type="Pfam" id="PF00027">
    <property type="entry name" value="cNMP_binding"/>
    <property type="match status" value="1"/>
</dbReference>
<dbReference type="Gene3D" id="3.30.750.24">
    <property type="entry name" value="STAS domain"/>
    <property type="match status" value="1"/>
</dbReference>
<reference evidence="3 4" key="1">
    <citation type="journal article" date="2010" name="Nature">
        <title>The Ectocarpus genome and the independent evolution of multicellularity in brown algae.</title>
        <authorList>
            <person name="Cock J.M."/>
            <person name="Sterck L."/>
            <person name="Rouze P."/>
            <person name="Scornet D."/>
            <person name="Allen A.E."/>
            <person name="Amoutzias G."/>
            <person name="Anthouard V."/>
            <person name="Artiguenave F."/>
            <person name="Aury J.M."/>
            <person name="Badger J.H."/>
            <person name="Beszteri B."/>
            <person name="Billiau K."/>
            <person name="Bonnet E."/>
            <person name="Bothwell J.H."/>
            <person name="Bowler C."/>
            <person name="Boyen C."/>
            <person name="Brownlee C."/>
            <person name="Carrano C.J."/>
            <person name="Charrier B."/>
            <person name="Cho G.Y."/>
            <person name="Coelho S.M."/>
            <person name="Collen J."/>
            <person name="Corre E."/>
            <person name="Da Silva C."/>
            <person name="Delage L."/>
            <person name="Delaroque N."/>
            <person name="Dittami S.M."/>
            <person name="Doulbeau S."/>
            <person name="Elias M."/>
            <person name="Farnham G."/>
            <person name="Gachon C.M."/>
            <person name="Gschloessl B."/>
            <person name="Heesch S."/>
            <person name="Jabbari K."/>
            <person name="Jubin C."/>
            <person name="Kawai H."/>
            <person name="Kimura K."/>
            <person name="Kloareg B."/>
            <person name="Kupper F.C."/>
            <person name="Lang D."/>
            <person name="Le Bail A."/>
            <person name="Leblanc C."/>
            <person name="Lerouge P."/>
            <person name="Lohr M."/>
            <person name="Lopez P.J."/>
            <person name="Martens C."/>
            <person name="Maumus F."/>
            <person name="Michel G."/>
            <person name="Miranda-Saavedra D."/>
            <person name="Morales J."/>
            <person name="Moreau H."/>
            <person name="Motomura T."/>
            <person name="Nagasato C."/>
            <person name="Napoli C.A."/>
            <person name="Nelson D.R."/>
            <person name="Nyvall-Collen P."/>
            <person name="Peters A.F."/>
            <person name="Pommier C."/>
            <person name="Potin P."/>
            <person name="Poulain J."/>
            <person name="Quesneville H."/>
            <person name="Read B."/>
            <person name="Rensing S.A."/>
            <person name="Ritter A."/>
            <person name="Rousvoal S."/>
            <person name="Samanta M."/>
            <person name="Samson G."/>
            <person name="Schroeder D.C."/>
            <person name="Segurens B."/>
            <person name="Strittmatter M."/>
            <person name="Tonon T."/>
            <person name="Tregear J.W."/>
            <person name="Valentin K."/>
            <person name="von Dassow P."/>
            <person name="Yamagishi T."/>
            <person name="Van de Peer Y."/>
            <person name="Wincker P."/>
        </authorList>
    </citation>
    <scope>NUCLEOTIDE SEQUENCE [LARGE SCALE GENOMIC DNA]</scope>
    <source>
        <strain evidence="4">Ec32 / CCAP1310/4</strain>
    </source>
</reference>
<dbReference type="SUPFAM" id="SSF51206">
    <property type="entry name" value="cAMP-binding domain-like"/>
    <property type="match status" value="1"/>
</dbReference>
<evidence type="ECO:0000313" key="4">
    <source>
        <dbReference type="Proteomes" id="UP000002630"/>
    </source>
</evidence>
<gene>
    <name evidence="3" type="ORF">Esi_0074_0030</name>
</gene>
<name>D8LSJ1_ECTSI</name>
<sequence length="361" mass="38540">MLKIVLRTSGADVVFSGATRKVQALLRSHGVITDDDPVFNSLDTALEWSEEMMLDERREEMLLRGGGATASPSLGGSLLRQQKQQACLAGTTPPPLALTTQAQGRHTTEEPAGGGGGMPPAGSNNEEGEGEQGRPAAAAPEAEAETAVFLGDHEDYYLRAGTLRRRSSFSTQISDRGLDNPLVVGDVGSLQSILEDYLEVDRYQAPESVRSVLGEAKSFFRQERVAAGAVLADHGNPSSSSSSPEKVYFIGSGSVELQIPGKCGPRRLQKVCAGGTFGEVGFFLRTPQAFRAVTREPCHLHTLDRTGMAAMQHQNPGLCILVQKAVMKSICLAASLSIESAHLGPVDDGRSVRLGRIEEER</sequence>
<dbReference type="AlphaFoldDB" id="D8LSJ1"/>
<dbReference type="CDD" id="cd00038">
    <property type="entry name" value="CAP_ED"/>
    <property type="match status" value="1"/>
</dbReference>
<accession>D8LSJ1</accession>